<dbReference type="EMBL" id="JASPKY010000111">
    <property type="protein sequence ID" value="KAK9736617.1"/>
    <property type="molecule type" value="Genomic_DNA"/>
</dbReference>
<gene>
    <name evidence="1" type="ORF">QE152_g11444</name>
</gene>
<name>A0AAW1LKS1_POPJA</name>
<accession>A0AAW1LKS1</accession>
<organism evidence="1 2">
    <name type="scientific">Popillia japonica</name>
    <name type="common">Japanese beetle</name>
    <dbReference type="NCBI Taxonomy" id="7064"/>
    <lineage>
        <taxon>Eukaryota</taxon>
        <taxon>Metazoa</taxon>
        <taxon>Ecdysozoa</taxon>
        <taxon>Arthropoda</taxon>
        <taxon>Hexapoda</taxon>
        <taxon>Insecta</taxon>
        <taxon>Pterygota</taxon>
        <taxon>Neoptera</taxon>
        <taxon>Endopterygota</taxon>
        <taxon>Coleoptera</taxon>
        <taxon>Polyphaga</taxon>
        <taxon>Scarabaeiformia</taxon>
        <taxon>Scarabaeidae</taxon>
        <taxon>Rutelinae</taxon>
        <taxon>Popillia</taxon>
    </lineage>
</organism>
<evidence type="ECO:0000313" key="1">
    <source>
        <dbReference type="EMBL" id="KAK9736617.1"/>
    </source>
</evidence>
<comment type="caution">
    <text evidence="1">The sequence shown here is derived from an EMBL/GenBank/DDBJ whole genome shotgun (WGS) entry which is preliminary data.</text>
</comment>
<sequence>MLRGPVNGPIAPGMLACLAYRFTDNQECGVLYSNERSRRDYAGCVVAMKVDTISFNLESVVKRNFRRDYAGCVVAMKVDTKKVIPVDIISRLGYCCAP</sequence>
<proteinExistence type="predicted"/>
<dbReference type="PROSITE" id="PS51257">
    <property type="entry name" value="PROKAR_LIPOPROTEIN"/>
    <property type="match status" value="1"/>
</dbReference>
<keyword evidence="2" id="KW-1185">Reference proteome</keyword>
<dbReference type="AlphaFoldDB" id="A0AAW1LKS1"/>
<protein>
    <submittedName>
        <fullName evidence="1">Uncharacterized protein</fullName>
    </submittedName>
</protein>
<reference evidence="1 2" key="1">
    <citation type="journal article" date="2024" name="BMC Genomics">
        <title>De novo assembly and annotation of Popillia japonica's genome with initial clues to its potential as an invasive pest.</title>
        <authorList>
            <person name="Cucini C."/>
            <person name="Boschi S."/>
            <person name="Funari R."/>
            <person name="Cardaioli E."/>
            <person name="Iannotti N."/>
            <person name="Marturano G."/>
            <person name="Paoli F."/>
            <person name="Bruttini M."/>
            <person name="Carapelli A."/>
            <person name="Frati F."/>
            <person name="Nardi F."/>
        </authorList>
    </citation>
    <scope>NUCLEOTIDE SEQUENCE [LARGE SCALE GENOMIC DNA]</scope>
    <source>
        <strain evidence="1">DMR45628</strain>
    </source>
</reference>
<dbReference type="Proteomes" id="UP001458880">
    <property type="component" value="Unassembled WGS sequence"/>
</dbReference>
<evidence type="ECO:0000313" key="2">
    <source>
        <dbReference type="Proteomes" id="UP001458880"/>
    </source>
</evidence>